<sequence length="338" mass="38813">MMYLQLNEKHFRRNRSRDREFGDIFNKTSRGLNSLMPLIITMFFTPALITTTLFSKEIILILANLSLSLGYLTNFAYRIYKNQVSKSELFVSFISLIAFLTLAYVLCPPIATLTFISALTAINMMAVAVNLFFLIKHVIVPPCKKLIENVAQFLGFDIAGRYYSKPPLTLENDRFIIDHLLRTTYKHDSYSPEFEPEELERFNNMLTKLSQYIDKYDESLLGYINNQAVIADLEDQIAKLTTQGNPDAGYTFLRKKIGFKTTKIHLLEEARAKLLSELESPKDTKLMFRFFKGVEETDYVSNPQPVLREGLESLQNEIQRQQDKIASLNACLPSPGIQ</sequence>
<proteinExistence type="predicted"/>
<dbReference type="RefSeq" id="WP_028383885.1">
    <property type="nucleotide sequence ID" value="NZ_CAAAJG010000030.1"/>
</dbReference>
<protein>
    <submittedName>
        <fullName evidence="3">Uncharacterized protein</fullName>
    </submittedName>
</protein>
<keyword evidence="1" id="KW-0472">Membrane</keyword>
<keyword evidence="1" id="KW-0812">Transmembrane</keyword>
<evidence type="ECO:0000256" key="1">
    <source>
        <dbReference type="SAM" id="Phobius"/>
    </source>
</evidence>
<organism evidence="3 5">
    <name type="scientific">Legionella moravica</name>
    <dbReference type="NCBI Taxonomy" id="39962"/>
    <lineage>
        <taxon>Bacteria</taxon>
        <taxon>Pseudomonadati</taxon>
        <taxon>Pseudomonadota</taxon>
        <taxon>Gammaproteobacteria</taxon>
        <taxon>Legionellales</taxon>
        <taxon>Legionellaceae</taxon>
        <taxon>Legionella</taxon>
    </lineage>
</organism>
<feature type="transmembrane region" description="Helical" evidence="1">
    <location>
        <begin position="35"/>
        <end position="52"/>
    </location>
</feature>
<feature type="transmembrane region" description="Helical" evidence="1">
    <location>
        <begin position="89"/>
        <end position="106"/>
    </location>
</feature>
<keyword evidence="4" id="KW-1185">Reference proteome</keyword>
<feature type="transmembrane region" description="Helical" evidence="1">
    <location>
        <begin position="112"/>
        <end position="135"/>
    </location>
</feature>
<gene>
    <name evidence="2" type="ORF">Lmor_0735</name>
    <name evidence="3" type="ORF">NCTC12239_01241</name>
</gene>
<evidence type="ECO:0000313" key="4">
    <source>
        <dbReference type="Proteomes" id="UP000054985"/>
    </source>
</evidence>
<name>A0A378JZ66_9GAMM</name>
<dbReference type="EMBL" id="UGOG01000001">
    <property type="protein sequence ID" value="STX62319.1"/>
    <property type="molecule type" value="Genomic_DNA"/>
</dbReference>
<dbReference type="OrthoDB" id="5651213at2"/>
<evidence type="ECO:0000313" key="2">
    <source>
        <dbReference type="EMBL" id="KTD35288.1"/>
    </source>
</evidence>
<accession>A0A378JZ66</accession>
<reference evidence="3 5" key="2">
    <citation type="submission" date="2018-06" db="EMBL/GenBank/DDBJ databases">
        <authorList>
            <consortium name="Pathogen Informatics"/>
            <person name="Doyle S."/>
        </authorList>
    </citation>
    <scope>NUCLEOTIDE SEQUENCE [LARGE SCALE GENOMIC DNA]</scope>
    <source>
        <strain evidence="3 5">NCTC12239</strain>
    </source>
</reference>
<evidence type="ECO:0000313" key="5">
    <source>
        <dbReference type="Proteomes" id="UP000254040"/>
    </source>
</evidence>
<dbReference type="Proteomes" id="UP000254040">
    <property type="component" value="Unassembled WGS sequence"/>
</dbReference>
<dbReference type="AlphaFoldDB" id="A0A378JZ66"/>
<keyword evidence="1" id="KW-1133">Transmembrane helix</keyword>
<dbReference type="Proteomes" id="UP000054985">
    <property type="component" value="Unassembled WGS sequence"/>
</dbReference>
<feature type="transmembrane region" description="Helical" evidence="1">
    <location>
        <begin position="58"/>
        <end position="77"/>
    </location>
</feature>
<dbReference type="EMBL" id="LNYN01000014">
    <property type="protein sequence ID" value="KTD35288.1"/>
    <property type="molecule type" value="Genomic_DNA"/>
</dbReference>
<dbReference type="STRING" id="39962.Lmor_0735"/>
<reference evidence="2 4" key="1">
    <citation type="submission" date="2015-11" db="EMBL/GenBank/DDBJ databases">
        <title>Genomic analysis of 38 Legionella species identifies large and diverse effector repertoires.</title>
        <authorList>
            <person name="Burstein D."/>
            <person name="Amaro F."/>
            <person name="Zusman T."/>
            <person name="Lifshitz Z."/>
            <person name="Cohen O."/>
            <person name="Gilbert J.A."/>
            <person name="Pupko T."/>
            <person name="Shuman H.A."/>
            <person name="Segal G."/>
        </authorList>
    </citation>
    <scope>NUCLEOTIDE SEQUENCE [LARGE SCALE GENOMIC DNA]</scope>
    <source>
        <strain evidence="2 4">ATCC 43877</strain>
    </source>
</reference>
<evidence type="ECO:0000313" key="3">
    <source>
        <dbReference type="EMBL" id="STX62319.1"/>
    </source>
</evidence>